<organism evidence="2 3">
    <name type="scientific">Moniliophthora roreri (strain MCA 2997)</name>
    <name type="common">Cocoa frosty pod rot fungus</name>
    <name type="synonym">Crinipellis roreri</name>
    <dbReference type="NCBI Taxonomy" id="1381753"/>
    <lineage>
        <taxon>Eukaryota</taxon>
        <taxon>Fungi</taxon>
        <taxon>Dikarya</taxon>
        <taxon>Basidiomycota</taxon>
        <taxon>Agaricomycotina</taxon>
        <taxon>Agaricomycetes</taxon>
        <taxon>Agaricomycetidae</taxon>
        <taxon>Agaricales</taxon>
        <taxon>Marasmiineae</taxon>
        <taxon>Marasmiaceae</taxon>
        <taxon>Moniliophthora</taxon>
    </lineage>
</organism>
<keyword evidence="3" id="KW-1185">Reference proteome</keyword>
<gene>
    <name evidence="2" type="ORF">Moror_10973</name>
</gene>
<name>V2Y3I0_MONRO</name>
<dbReference type="HOGENOM" id="CLU_044614_2_2_1"/>
<feature type="transmembrane region" description="Helical" evidence="1">
    <location>
        <begin position="131"/>
        <end position="152"/>
    </location>
</feature>
<feature type="transmembrane region" description="Helical" evidence="1">
    <location>
        <begin position="93"/>
        <end position="119"/>
    </location>
</feature>
<accession>V2Y3I0</accession>
<dbReference type="OrthoDB" id="3226582at2759"/>
<keyword evidence="1" id="KW-0812">Transmembrane</keyword>
<feature type="transmembrane region" description="Helical" evidence="1">
    <location>
        <begin position="274"/>
        <end position="297"/>
    </location>
</feature>
<dbReference type="AlphaFoldDB" id="V2Y3I0"/>
<dbReference type="KEGG" id="mrr:Moror_10973"/>
<keyword evidence="1" id="KW-1133">Transmembrane helix</keyword>
<dbReference type="EMBL" id="AWSO01000965">
    <property type="protein sequence ID" value="ESK86179.1"/>
    <property type="molecule type" value="Genomic_DNA"/>
</dbReference>
<keyword evidence="1" id="KW-0472">Membrane</keyword>
<evidence type="ECO:0000313" key="2">
    <source>
        <dbReference type="EMBL" id="ESK86179.1"/>
    </source>
</evidence>
<feature type="transmembrane region" description="Helical" evidence="1">
    <location>
        <begin position="182"/>
        <end position="204"/>
    </location>
</feature>
<feature type="transmembrane region" description="Helical" evidence="1">
    <location>
        <begin position="53"/>
        <end position="73"/>
    </location>
</feature>
<evidence type="ECO:0000256" key="1">
    <source>
        <dbReference type="SAM" id="Phobius"/>
    </source>
</evidence>
<sequence length="333" mass="36115">MSGAGSDDSLFNLQRQLIIFLVPTIINVFIYGAYAILFGLCLFFILKPRRPKAFAHVAFVVLLFVLATISNIFNIVNTAIKMNLTFGWPFNVSLLNVSSTGASIILVIANTVADALLLWRCYLVWGSRVKPIVVPAVLCLANNVAGLVVIGMRQSINVHSGTTSSNTLAIISNASPPKMFIVFLYGTLVSNVILTAMIAGRIYYVIRPTFALLGPSVRRTYKTAIAISLESGVLYPIALLIYAAILPITKHQLEVQSISPKTEVVITSKTFHDLLIQIVGIAPTLIIIRVGLGYCLVDGQCGTPKAITVHIGEESSATHQYHGSQSVRLDIDD</sequence>
<feature type="transmembrane region" description="Helical" evidence="1">
    <location>
        <begin position="224"/>
        <end position="245"/>
    </location>
</feature>
<dbReference type="Proteomes" id="UP000017559">
    <property type="component" value="Unassembled WGS sequence"/>
</dbReference>
<comment type="caution">
    <text evidence="2">The sequence shown here is derived from an EMBL/GenBank/DDBJ whole genome shotgun (WGS) entry which is preliminary data.</text>
</comment>
<protein>
    <submittedName>
        <fullName evidence="2">Uncharacterized protein</fullName>
    </submittedName>
</protein>
<proteinExistence type="predicted"/>
<feature type="transmembrane region" description="Helical" evidence="1">
    <location>
        <begin position="17"/>
        <end position="46"/>
    </location>
</feature>
<reference evidence="2 3" key="1">
    <citation type="journal article" date="2014" name="BMC Genomics">
        <title>Genome and secretome analysis of the hemibiotrophic fungal pathogen, Moniliophthora roreri, which causes frosty pod rot disease of cacao: mechanisms of the biotrophic and necrotrophic phases.</title>
        <authorList>
            <person name="Meinhardt L.W."/>
            <person name="Costa G.G.L."/>
            <person name="Thomazella D.P.T."/>
            <person name="Teixeira P.J.P.L."/>
            <person name="Carazzolle M.F."/>
            <person name="Schuster S.C."/>
            <person name="Carlson J.E."/>
            <person name="Guiltinan M.J."/>
            <person name="Mieczkowski P."/>
            <person name="Farmer A."/>
            <person name="Ramaraj T."/>
            <person name="Crozier J."/>
            <person name="Davis R.E."/>
            <person name="Shao J."/>
            <person name="Melnick R.L."/>
            <person name="Pereira G.A.G."/>
            <person name="Bailey B.A."/>
        </authorList>
    </citation>
    <scope>NUCLEOTIDE SEQUENCE [LARGE SCALE GENOMIC DNA]</scope>
    <source>
        <strain evidence="2 3">MCA 2997</strain>
    </source>
</reference>
<evidence type="ECO:0000313" key="3">
    <source>
        <dbReference type="Proteomes" id="UP000017559"/>
    </source>
</evidence>